<gene>
    <name evidence="1" type="ORF">FKW44_022197</name>
</gene>
<evidence type="ECO:0000313" key="1">
    <source>
        <dbReference type="EMBL" id="QQP36945.1"/>
    </source>
</evidence>
<sequence>ISDRGGGIAHSKLKKVMEYNFTDAEEGRTAQINHSGNLLDSFVDTMNMTTSGPMCG</sequence>
<dbReference type="Gene3D" id="3.30.565.10">
    <property type="entry name" value="Histidine kinase-like ATPase, C-terminal domain"/>
    <property type="match status" value="1"/>
</dbReference>
<proteinExistence type="predicted"/>
<dbReference type="EMBL" id="CP045905">
    <property type="protein sequence ID" value="QQP36945.1"/>
    <property type="molecule type" value="Genomic_DNA"/>
</dbReference>
<dbReference type="InterPro" id="IPR036890">
    <property type="entry name" value="HATPase_C_sf"/>
</dbReference>
<protein>
    <submittedName>
        <fullName evidence="1">Uncharacterized protein</fullName>
    </submittedName>
</protein>
<dbReference type="AlphaFoldDB" id="A0A7T8GSV8"/>
<evidence type="ECO:0000313" key="2">
    <source>
        <dbReference type="Proteomes" id="UP000595437"/>
    </source>
</evidence>
<accession>A0A7T8GSV8</accession>
<organism evidence="1 2">
    <name type="scientific">Caligus rogercresseyi</name>
    <name type="common">Sea louse</name>
    <dbReference type="NCBI Taxonomy" id="217165"/>
    <lineage>
        <taxon>Eukaryota</taxon>
        <taxon>Metazoa</taxon>
        <taxon>Ecdysozoa</taxon>
        <taxon>Arthropoda</taxon>
        <taxon>Crustacea</taxon>
        <taxon>Multicrustacea</taxon>
        <taxon>Hexanauplia</taxon>
        <taxon>Copepoda</taxon>
        <taxon>Siphonostomatoida</taxon>
        <taxon>Caligidae</taxon>
        <taxon>Caligus</taxon>
    </lineage>
</organism>
<dbReference type="Proteomes" id="UP000595437">
    <property type="component" value="Chromosome 16"/>
</dbReference>
<feature type="non-terminal residue" evidence="1">
    <location>
        <position position="56"/>
    </location>
</feature>
<reference evidence="2" key="1">
    <citation type="submission" date="2021-01" db="EMBL/GenBank/DDBJ databases">
        <title>Caligus Genome Assembly.</title>
        <authorList>
            <person name="Gallardo-Escarate C."/>
        </authorList>
    </citation>
    <scope>NUCLEOTIDE SEQUENCE [LARGE SCALE GENOMIC DNA]</scope>
</reference>
<feature type="non-terminal residue" evidence="1">
    <location>
        <position position="1"/>
    </location>
</feature>
<name>A0A7T8GSV8_CALRO</name>
<keyword evidence="2" id="KW-1185">Reference proteome</keyword>
<dbReference type="OrthoDB" id="3264224at2759"/>